<dbReference type="PANTHER" id="PTHR13383">
    <property type="entry name" value="RIBONUCLEASE H2 SUBUNIT B"/>
    <property type="match status" value="1"/>
</dbReference>
<evidence type="ECO:0000313" key="12">
    <source>
        <dbReference type="Proteomes" id="UP000678393"/>
    </source>
</evidence>
<reference evidence="11" key="1">
    <citation type="submission" date="2021-04" db="EMBL/GenBank/DDBJ databases">
        <authorList>
            <consortium name="Molecular Ecology Group"/>
        </authorList>
    </citation>
    <scope>NUCLEOTIDE SEQUENCE</scope>
</reference>
<gene>
    <name evidence="11" type="ORF">CUNI_LOCUS5280</name>
</gene>
<comment type="similarity">
    <text evidence="2">Belongs to the RNase H2 subunit B family.</text>
</comment>
<dbReference type="OrthoDB" id="29098at2759"/>
<protein>
    <recommendedName>
        <fullName evidence="4">Ribonuclease H2 subunit B</fullName>
    </recommendedName>
    <alternativeName>
        <fullName evidence="7">Ribonuclease HI subunit B</fullName>
    </alternativeName>
</protein>
<name>A0A8S3YVW4_9EUPU</name>
<dbReference type="Pfam" id="PF17745">
    <property type="entry name" value="Ydr279_N"/>
    <property type="match status" value="1"/>
</dbReference>
<keyword evidence="5" id="KW-0539">Nucleus</keyword>
<dbReference type="InterPro" id="IPR041195">
    <property type="entry name" value="Rnh202_N"/>
</dbReference>
<dbReference type="Proteomes" id="UP000678393">
    <property type="component" value="Unassembled WGS sequence"/>
</dbReference>
<evidence type="ECO:0000256" key="6">
    <source>
        <dbReference type="ARBA" id="ARBA00024778"/>
    </source>
</evidence>
<feature type="compositionally biased region" description="Basic and acidic residues" evidence="8">
    <location>
        <begin position="11"/>
        <end position="35"/>
    </location>
</feature>
<evidence type="ECO:0000259" key="10">
    <source>
        <dbReference type="Pfam" id="PF17745"/>
    </source>
</evidence>
<evidence type="ECO:0000313" key="11">
    <source>
        <dbReference type="EMBL" id="CAG5119722.1"/>
    </source>
</evidence>
<sequence>MPRLSQGKRNSSHDDKTKSQDDKTKSQDVKKESQNGKRRSQTGKVPVQNQGPKDNWIFIINNEVVNTDCVEGDLQPSLCKLRHPRLDTGVMYLLSANCLRVFEVNCYKEKYRSWFIGNTVHSEGGLYMTSSVDPLFLVLQYMVSTYKKSSQFRTLDQIVCDEDFPDCHKLISCCSQDQLSLIADWKDIDDNLQVYRYSQEKTLCWLKSKTMAVANVLEQKKISVDVKGSHSAIFVRSKSASVSRDAYMEYAHGLISDYLSAALEKELRKYLDLPEVSVPASPAASQTENEPPNKKAKLSTEVTPTDDYSRNIDLKKDKSKGGKLSIAQKKLSKVDKTGMKSISSFFSPKS</sequence>
<dbReference type="GO" id="GO:0032299">
    <property type="term" value="C:ribonuclease H2 complex"/>
    <property type="evidence" value="ECO:0007669"/>
    <property type="project" value="InterPro"/>
</dbReference>
<organism evidence="11 12">
    <name type="scientific">Candidula unifasciata</name>
    <dbReference type="NCBI Taxonomy" id="100452"/>
    <lineage>
        <taxon>Eukaryota</taxon>
        <taxon>Metazoa</taxon>
        <taxon>Spiralia</taxon>
        <taxon>Lophotrochozoa</taxon>
        <taxon>Mollusca</taxon>
        <taxon>Gastropoda</taxon>
        <taxon>Heterobranchia</taxon>
        <taxon>Euthyneura</taxon>
        <taxon>Panpulmonata</taxon>
        <taxon>Eupulmonata</taxon>
        <taxon>Stylommatophora</taxon>
        <taxon>Helicina</taxon>
        <taxon>Helicoidea</taxon>
        <taxon>Geomitridae</taxon>
        <taxon>Candidula</taxon>
    </lineage>
</organism>
<dbReference type="GO" id="GO:0005654">
    <property type="term" value="C:nucleoplasm"/>
    <property type="evidence" value="ECO:0007669"/>
    <property type="project" value="TreeGrafter"/>
</dbReference>
<dbReference type="Gene3D" id="1.10.20.120">
    <property type="match status" value="1"/>
</dbReference>
<dbReference type="Pfam" id="PF09468">
    <property type="entry name" value="RNase_H2-Ydr279"/>
    <property type="match status" value="1"/>
</dbReference>
<keyword evidence="12" id="KW-1185">Reference proteome</keyword>
<feature type="domain" description="Ribonuclease H2 subunit B wHTH" evidence="9">
    <location>
        <begin position="136"/>
        <end position="267"/>
    </location>
</feature>
<comment type="function">
    <text evidence="6">Non catalytic subunit of RNase H2, an endonuclease that specifically degrades the RNA of RNA:DNA hybrids. Participates in DNA replication, possibly by mediating the removal of lagging-strand Okazaki fragment RNA primers during DNA replication. Mediates the excision of single ribonucleotides from DNA:RNA duplexes.</text>
</comment>
<comment type="subcellular location">
    <subcellularLocation>
        <location evidence="1">Nucleus</location>
    </subcellularLocation>
</comment>
<evidence type="ECO:0000256" key="5">
    <source>
        <dbReference type="ARBA" id="ARBA00023242"/>
    </source>
</evidence>
<evidence type="ECO:0000259" key="9">
    <source>
        <dbReference type="Pfam" id="PF09468"/>
    </source>
</evidence>
<evidence type="ECO:0000256" key="2">
    <source>
        <dbReference type="ARBA" id="ARBA00009823"/>
    </source>
</evidence>
<dbReference type="FunFam" id="1.10.20.120:FF:000002">
    <property type="entry name" value="Ribonuclease H2 subunit B"/>
    <property type="match status" value="1"/>
</dbReference>
<feature type="region of interest" description="Disordered" evidence="8">
    <location>
        <begin position="1"/>
        <end position="49"/>
    </location>
</feature>
<feature type="domain" description="Rnh202 triple barrel" evidence="10">
    <location>
        <begin position="75"/>
        <end position="133"/>
    </location>
</feature>
<dbReference type="PANTHER" id="PTHR13383:SF11">
    <property type="entry name" value="RIBONUCLEASE H2 SUBUNIT B"/>
    <property type="match status" value="1"/>
</dbReference>
<evidence type="ECO:0000256" key="8">
    <source>
        <dbReference type="SAM" id="MobiDB-lite"/>
    </source>
</evidence>
<comment type="subunit">
    <text evidence="3">The RNase H2 complex is a heterotrimer composed of the catalytic subunit RNASEH2A and the non-catalytic subunits RNASEH2B and RNASEH2C.</text>
</comment>
<feature type="compositionally biased region" description="Basic and acidic residues" evidence="8">
    <location>
        <begin position="307"/>
        <end position="320"/>
    </location>
</feature>
<evidence type="ECO:0000256" key="7">
    <source>
        <dbReference type="ARBA" id="ARBA00033464"/>
    </source>
</evidence>
<proteinExistence type="inferred from homology"/>
<accession>A0A8S3YVW4</accession>
<comment type="caution">
    <text evidence="11">The sequence shown here is derived from an EMBL/GenBank/DDBJ whole genome shotgun (WGS) entry which is preliminary data.</text>
</comment>
<evidence type="ECO:0000256" key="4">
    <source>
        <dbReference type="ARBA" id="ARBA00019062"/>
    </source>
</evidence>
<evidence type="ECO:0000256" key="1">
    <source>
        <dbReference type="ARBA" id="ARBA00004123"/>
    </source>
</evidence>
<dbReference type="EMBL" id="CAJHNH020000767">
    <property type="protein sequence ID" value="CAG5119722.1"/>
    <property type="molecule type" value="Genomic_DNA"/>
</dbReference>
<dbReference type="Gene3D" id="2.20.25.530">
    <property type="match status" value="1"/>
</dbReference>
<dbReference type="InterPro" id="IPR040456">
    <property type="entry name" value="RNase_H2_suB"/>
</dbReference>
<dbReference type="InterPro" id="IPR019024">
    <property type="entry name" value="RNase_H2_suB_wHTH"/>
</dbReference>
<evidence type="ECO:0000256" key="3">
    <source>
        <dbReference type="ARBA" id="ARBA00011277"/>
    </source>
</evidence>
<feature type="region of interest" description="Disordered" evidence="8">
    <location>
        <begin position="279"/>
        <end position="323"/>
    </location>
</feature>
<dbReference type="CDD" id="cd09270">
    <property type="entry name" value="RNase_H2-B"/>
    <property type="match status" value="1"/>
</dbReference>
<dbReference type="GO" id="GO:0006401">
    <property type="term" value="P:RNA catabolic process"/>
    <property type="evidence" value="ECO:0007669"/>
    <property type="project" value="TreeGrafter"/>
</dbReference>
<dbReference type="AlphaFoldDB" id="A0A8S3YVW4"/>